<reference evidence="1 2" key="1">
    <citation type="journal article" date="2016" name="Mol. Biol. Evol.">
        <title>Comparative Genomics of Early-Diverging Mushroom-Forming Fungi Provides Insights into the Origins of Lignocellulose Decay Capabilities.</title>
        <authorList>
            <person name="Nagy L.G."/>
            <person name="Riley R."/>
            <person name="Tritt A."/>
            <person name="Adam C."/>
            <person name="Daum C."/>
            <person name="Floudas D."/>
            <person name="Sun H."/>
            <person name="Yadav J.S."/>
            <person name="Pangilinan J."/>
            <person name="Larsson K.H."/>
            <person name="Matsuura K."/>
            <person name="Barry K."/>
            <person name="Labutti K."/>
            <person name="Kuo R."/>
            <person name="Ohm R.A."/>
            <person name="Bhattacharya S.S."/>
            <person name="Shirouzu T."/>
            <person name="Yoshinaga Y."/>
            <person name="Martin F.M."/>
            <person name="Grigoriev I.V."/>
            <person name="Hibbett D.S."/>
        </authorList>
    </citation>
    <scope>NUCLEOTIDE SEQUENCE [LARGE SCALE GENOMIC DNA]</scope>
    <source>
        <strain evidence="1 2">HHB9708</strain>
    </source>
</reference>
<sequence>MFSRPPKRFGQNRQPIGKIPTEILLRIFKEWLASEDFYPYELPIASVCKAWRKTVIGETVLWSKIDLDWHPEVISRFMSRAKNSPLAVRLSCYYEPNTPFSLDFVRVQRHRIRSINLHYPGKLPFEAETVYPAEWMSIFSYEFPRLNSLFVKFPWANNETSRPALSIDFDFKTANFPQLRRLDLKNLITYQPWVSSICLRILHLDLKCFCTPFRVDGTAPISDGLFTVLQLSAATLEDLEILGDLYGRMQYIEQWPSEQLELPRLAHLHLYARESNWIPIFLQRVAIPENTKLTIKSEWFHQAHDEIFREGTFLPPSSIPAVRKMKSLTRVLRVEYDEEVDPDGFPSIPLKISGFDSDHKPLFDTSFAVNSDFDIRPELNKIFEQAMRWLIQDPHLSKVQCLIVRPLWQDGEPSFPHERLWKDIGMAWPAIREVHIAETSLDNFLFAFERLVGTTGFPNLECLCLYKLPVECFRLGKFLTARKDLGRPLSRLGFFGVTPIPRTFMLDAFKTFPGLTLVRM</sequence>
<dbReference type="STRING" id="1314777.A0A165ADG9"/>
<organism evidence="1 2">
    <name type="scientific">Sistotremastrum niveocremeum HHB9708</name>
    <dbReference type="NCBI Taxonomy" id="1314777"/>
    <lineage>
        <taxon>Eukaryota</taxon>
        <taxon>Fungi</taxon>
        <taxon>Dikarya</taxon>
        <taxon>Basidiomycota</taxon>
        <taxon>Agaricomycotina</taxon>
        <taxon>Agaricomycetes</taxon>
        <taxon>Sistotremastrales</taxon>
        <taxon>Sistotremastraceae</taxon>
        <taxon>Sertulicium</taxon>
        <taxon>Sertulicium niveocremeum</taxon>
    </lineage>
</organism>
<accession>A0A165ADG9</accession>
<evidence type="ECO:0000313" key="2">
    <source>
        <dbReference type="Proteomes" id="UP000076722"/>
    </source>
</evidence>
<dbReference type="EMBL" id="KV419394">
    <property type="protein sequence ID" value="KZS98831.1"/>
    <property type="molecule type" value="Genomic_DNA"/>
</dbReference>
<dbReference type="InterPro" id="IPR032675">
    <property type="entry name" value="LRR_dom_sf"/>
</dbReference>
<name>A0A165ADG9_9AGAM</name>
<dbReference type="Gene3D" id="3.80.10.10">
    <property type="entry name" value="Ribonuclease Inhibitor"/>
    <property type="match status" value="1"/>
</dbReference>
<dbReference type="AlphaFoldDB" id="A0A165ADG9"/>
<dbReference type="Proteomes" id="UP000076722">
    <property type="component" value="Unassembled WGS sequence"/>
</dbReference>
<gene>
    <name evidence="1" type="ORF">SISNIDRAFT_447656</name>
</gene>
<protein>
    <submittedName>
        <fullName evidence="1">Uncharacterized protein</fullName>
    </submittedName>
</protein>
<dbReference type="OrthoDB" id="2269034at2759"/>
<evidence type="ECO:0000313" key="1">
    <source>
        <dbReference type="EMBL" id="KZS98831.1"/>
    </source>
</evidence>
<keyword evidence="2" id="KW-1185">Reference proteome</keyword>
<proteinExistence type="predicted"/>